<evidence type="ECO:0000313" key="1">
    <source>
        <dbReference type="EMBL" id="CBW27165.1"/>
    </source>
</evidence>
<dbReference type="Proteomes" id="UP000008963">
    <property type="component" value="Chromosome"/>
</dbReference>
<gene>
    <name evidence="1" type="ordered locus">BMS_2369</name>
</gene>
<accession>E1X4T9</accession>
<dbReference type="KEGG" id="bmx:BMS_2369"/>
<dbReference type="AlphaFoldDB" id="E1X4T9"/>
<dbReference type="HOGENOM" id="CLU_2553553_0_0_7"/>
<proteinExistence type="predicted"/>
<dbReference type="PATRIC" id="fig|862908.3.peg.2255"/>
<sequence length="82" mass="9106">MPKTEFDKVKHCTYSCIMAKKCGALESWSVGIAKEIADLLGMGTPDLEDIAANKLGIRLSKKIDHINECLPSCRELYDNGYL</sequence>
<name>E1X4T9_HALMS</name>
<dbReference type="STRING" id="862908.BMS_2369"/>
<keyword evidence="2" id="KW-1185">Reference proteome</keyword>
<reference evidence="2" key="1">
    <citation type="journal article" date="2013" name="ISME J.">
        <title>A small predatory core genome in the divergent marine Bacteriovorax marinus SJ and the terrestrial Bdellovibrio bacteriovorus.</title>
        <authorList>
            <person name="Crossman L.C."/>
            <person name="Chen H."/>
            <person name="Cerdeno-Tarraga A.M."/>
            <person name="Brooks K."/>
            <person name="Quail M.A."/>
            <person name="Pineiro S.A."/>
            <person name="Hobley L."/>
            <person name="Sockett R.E."/>
            <person name="Bentley S.D."/>
            <person name="Parkhill J."/>
            <person name="Williams H.N."/>
            <person name="Stine O.C."/>
        </authorList>
    </citation>
    <scope>NUCLEOTIDE SEQUENCE [LARGE SCALE GENOMIC DNA]</scope>
    <source>
        <strain evidence="2">ATCC BAA-682 / DSM 15412 / SJ</strain>
    </source>
</reference>
<organism evidence="1 2">
    <name type="scientific">Halobacteriovorax marinus (strain ATCC BAA-682 / DSM 15412 / SJ)</name>
    <name type="common">Bacteriovorax marinus</name>
    <dbReference type="NCBI Taxonomy" id="862908"/>
    <lineage>
        <taxon>Bacteria</taxon>
        <taxon>Pseudomonadati</taxon>
        <taxon>Bdellovibrionota</taxon>
        <taxon>Bacteriovoracia</taxon>
        <taxon>Bacteriovoracales</taxon>
        <taxon>Halobacteriovoraceae</taxon>
        <taxon>Halobacteriovorax</taxon>
    </lineage>
</organism>
<evidence type="ECO:0000313" key="2">
    <source>
        <dbReference type="Proteomes" id="UP000008963"/>
    </source>
</evidence>
<protein>
    <submittedName>
        <fullName evidence="1">Uncharacterized protein</fullName>
    </submittedName>
</protein>
<dbReference type="EMBL" id="FQ312005">
    <property type="protein sequence ID" value="CBW27165.1"/>
    <property type="molecule type" value="Genomic_DNA"/>
</dbReference>